<reference evidence="3" key="1">
    <citation type="submission" date="2013-07" db="EMBL/GenBank/DDBJ databases">
        <title>Midgut Transcriptome Profiling of Anoplphora glabripennis, a Lignocellulose Degrading, Wood-Boring Cerambycid.</title>
        <authorList>
            <person name="Scully E.D."/>
            <person name="Hoover K."/>
            <person name="Carlson J.E."/>
            <person name="Tien M."/>
            <person name="Geib S.M."/>
        </authorList>
    </citation>
    <scope>NUCLEOTIDE SEQUENCE</scope>
</reference>
<dbReference type="AlphaFoldDB" id="V5GE21"/>
<feature type="domain" description="Integrase zinc-binding" evidence="2">
    <location>
        <begin position="127"/>
        <end position="185"/>
    </location>
</feature>
<dbReference type="EC" id="2.7.7.49" evidence="1"/>
<dbReference type="EMBL" id="GALX01006212">
    <property type="protein sequence ID" value="JAB62254.1"/>
    <property type="molecule type" value="Transcribed_RNA"/>
</dbReference>
<dbReference type="PANTHER" id="PTHR37984:SF15">
    <property type="entry name" value="INTEGRASE CATALYTIC DOMAIN-CONTAINING PROTEIN"/>
    <property type="match status" value="1"/>
</dbReference>
<dbReference type="Pfam" id="PF17921">
    <property type="entry name" value="Integrase_H2C2"/>
    <property type="match status" value="1"/>
</dbReference>
<dbReference type="GO" id="GO:0003964">
    <property type="term" value="F:RNA-directed DNA polymerase activity"/>
    <property type="evidence" value="ECO:0007669"/>
    <property type="project" value="UniProtKB-EC"/>
</dbReference>
<feature type="non-terminal residue" evidence="3">
    <location>
        <position position="209"/>
    </location>
</feature>
<dbReference type="InterPro" id="IPR041588">
    <property type="entry name" value="Integrase_H2C2"/>
</dbReference>
<proteinExistence type="predicted"/>
<gene>
    <name evidence="3" type="primary">RTF21</name>
</gene>
<dbReference type="Gene3D" id="1.10.340.70">
    <property type="match status" value="1"/>
</dbReference>
<dbReference type="PANTHER" id="PTHR37984">
    <property type="entry name" value="PROTEIN CBG26694"/>
    <property type="match status" value="1"/>
</dbReference>
<name>V5GE21_ANOGL</name>
<dbReference type="InterPro" id="IPR050951">
    <property type="entry name" value="Retrovirus_Pol_polyprotein"/>
</dbReference>
<sequence>RWLLNLKSPTGRLARWALEVQSYNLKVDYLPGKRNVVADLLSRTPLDHQSNETCEANEVSIEFPTRSSYDIRLEQLKDPEVAKIITCFENRDSNAISHWTDKGYLMSSGVLYRYSGEADEEEAQLVIPVHERSRVMYEYHDSPTAGHYGIERTYQRIAKRYYFTGMRRYVTEYIKKCPDCQRYKASNQKPAGLVQTPAYAQRFEILAID</sequence>
<accession>V5GE21</accession>
<evidence type="ECO:0000313" key="3">
    <source>
        <dbReference type="EMBL" id="JAB62254.1"/>
    </source>
</evidence>
<dbReference type="FunFam" id="1.10.340.70:FF:000001">
    <property type="entry name" value="Retrovirus-related Pol polyprotein from transposon gypsy-like Protein"/>
    <property type="match status" value="1"/>
</dbReference>
<evidence type="ECO:0000256" key="1">
    <source>
        <dbReference type="ARBA" id="ARBA00012493"/>
    </source>
</evidence>
<protein>
    <recommendedName>
        <fullName evidence="1">RNA-directed DNA polymerase</fullName>
        <ecNumber evidence="1">2.7.7.49</ecNumber>
    </recommendedName>
</protein>
<organism evidence="3">
    <name type="scientific">Anoplophora glabripennis</name>
    <name type="common">Asian longhorn beetle</name>
    <name type="synonym">Anoplophora nobilis</name>
    <dbReference type="NCBI Taxonomy" id="217634"/>
    <lineage>
        <taxon>Eukaryota</taxon>
        <taxon>Metazoa</taxon>
        <taxon>Ecdysozoa</taxon>
        <taxon>Arthropoda</taxon>
        <taxon>Hexapoda</taxon>
        <taxon>Insecta</taxon>
        <taxon>Pterygota</taxon>
        <taxon>Neoptera</taxon>
        <taxon>Endopterygota</taxon>
        <taxon>Coleoptera</taxon>
        <taxon>Polyphaga</taxon>
        <taxon>Cucujiformia</taxon>
        <taxon>Chrysomeloidea</taxon>
        <taxon>Cerambycidae</taxon>
        <taxon>Lamiinae</taxon>
        <taxon>Lamiini</taxon>
        <taxon>Anoplophora</taxon>
    </lineage>
</organism>
<feature type="non-terminal residue" evidence="3">
    <location>
        <position position="1"/>
    </location>
</feature>
<evidence type="ECO:0000259" key="2">
    <source>
        <dbReference type="Pfam" id="PF17921"/>
    </source>
</evidence>